<dbReference type="SUPFAM" id="SSF51735">
    <property type="entry name" value="NAD(P)-binding Rossmann-fold domains"/>
    <property type="match status" value="1"/>
</dbReference>
<dbReference type="Gene3D" id="3.90.180.10">
    <property type="entry name" value="Medium-chain alcohol dehydrogenases, catalytic domain"/>
    <property type="match status" value="1"/>
</dbReference>
<feature type="region of interest" description="Disordered" evidence="1">
    <location>
        <begin position="790"/>
        <end position="813"/>
    </location>
</feature>
<sequence>MPKPTLIQTVFRKPTRSYASANYRNPYADYDDDSLYDSYRSASPAPSKYTSHMDHGVHLGYTEINNPRYATAGGSSKRRSTVSGGAGVARASVATETGDGSTQPSAGTMFPKPVKRTSGTVSVRGTMVVVTSNDVDDLTEVTRSGTVKKKKKKTLSQPGGSEVGSVISSVSRTPTARRTNQSAPSTLAHPKPSSSVRSRTPRPEYDIVDSSASSPQSTMAPPPLPRRKPKPAPISTPLESMIAPPLTPPISEKSDSNSRHRDYHSGPEDPNEHPAPLPTRPIKSPKRKSVGSATHMDDDGDEQDIFYTPKTSIDPNSARSTMVEPPTSAQLAPPAPPAVVFQPATPAVEPDETPFHSEQSSTVSATLHPNDNPIEKVTPRRSRDSVQSPTPKRRTRKAPPPVDPTGDDADDAESGASEIGAEESQELESRRVSPGAPSRVDSARSSPIEGSRSRPPSVTDSSREPRPKSRASARGSNYDDFVVVRRDSSYARSEVSLGGRSARSARSGREGSVSGTSGYGKGGWAAAAASASGATSPVGMYMPTNGHDGWADFHPPPRQSKFTPLPPASQPQTFDRLVHGVQDRQEPPEESYPSSYESSDDEDDQLPQPSRSYARRTNDPSPSHSLPSSNSAPTPPEVYQQQRLDQLMIHQPSRLAPESEPDSPSSWHQDTLRRLVGISLGNGPINHPGLPERPDSRSELYATIPRIDTDTSPDGRPSSRRSQTAPSETATYLSMPYSTRSYSDRPMSPTREFSGPPRPSSRVGFEPPSMLNPDTLTLLPEMSAEDSAKTYEAPEIPRPPSRKQGSVKRAASVFSVRSRASKSEFEDYAEERKDVVGELLPIRKAKSAVSFRNSGQQDWEGSSAGEGVLMESHGRDSDSVGGYTSGLVLPAGAYKPADPTKSASEINARILGMPHANMAAVTLATLPSRDTPLHLRTMNPPVDFTSYVKPPTKVGKGQLLVQIYATAVDVSDIRALDDKTKADVHKWVPGRSFVGRCLSAGMDEKDIVRGDIVVGLLDIKKSGALAEYILCDRRRLARAPYPTSLTLEQMSLLPLQGIPAARLIRAALVRNSRALIMDANAGIAALICQEMSRAGVNVTALIPGGEDTHEAQTACMANGARGVLIGSPAAVILSLDEGGWDFIFDTAGGQRVYEAAKRILKNGARLVSTVKYDVNAVSPIHNRTSGFKALRMAFANKRKDSKFISFEYLAPAGTGEPEVDASGMDCRDVLEDTAMVGFRPVVRDVFPLERGPEAFKPVKGPHVSVVRLVN</sequence>
<proteinExistence type="predicted"/>
<feature type="compositionally biased region" description="Low complexity" evidence="1">
    <location>
        <begin position="620"/>
        <end position="632"/>
    </location>
</feature>
<accession>A0A1Y1UF94</accession>
<organism evidence="2 3">
    <name type="scientific">Kockovaella imperatae</name>
    <dbReference type="NCBI Taxonomy" id="4999"/>
    <lineage>
        <taxon>Eukaryota</taxon>
        <taxon>Fungi</taxon>
        <taxon>Dikarya</taxon>
        <taxon>Basidiomycota</taxon>
        <taxon>Agaricomycotina</taxon>
        <taxon>Tremellomycetes</taxon>
        <taxon>Tremellales</taxon>
        <taxon>Cuniculitremaceae</taxon>
        <taxon>Kockovaella</taxon>
    </lineage>
</organism>
<dbReference type="PANTHER" id="PTHR11695:SF294">
    <property type="entry name" value="RETICULON-4-INTERACTING PROTEIN 1, MITOCHONDRIAL"/>
    <property type="match status" value="1"/>
</dbReference>
<feature type="compositionally biased region" description="Polar residues" evidence="1">
    <location>
        <begin position="851"/>
        <end position="860"/>
    </location>
</feature>
<dbReference type="STRING" id="4999.A0A1Y1UF94"/>
<feature type="compositionally biased region" description="Basic and acidic residues" evidence="1">
    <location>
        <begin position="576"/>
        <end position="587"/>
    </location>
</feature>
<gene>
    <name evidence="2" type="ORF">BD324DRAFT_626824</name>
</gene>
<feature type="compositionally biased region" description="Low complexity" evidence="1">
    <location>
        <begin position="159"/>
        <end position="171"/>
    </location>
</feature>
<feature type="compositionally biased region" description="Basic and acidic residues" evidence="1">
    <location>
        <begin position="252"/>
        <end position="272"/>
    </location>
</feature>
<evidence type="ECO:0000256" key="1">
    <source>
        <dbReference type="SAM" id="MobiDB-lite"/>
    </source>
</evidence>
<keyword evidence="3" id="KW-1185">Reference proteome</keyword>
<feature type="compositionally biased region" description="Low complexity" evidence="1">
    <location>
        <begin position="498"/>
        <end position="515"/>
    </location>
</feature>
<feature type="region of interest" description="Disordered" evidence="1">
    <location>
        <begin position="71"/>
        <end position="118"/>
    </location>
</feature>
<dbReference type="SUPFAM" id="SSF50129">
    <property type="entry name" value="GroES-like"/>
    <property type="match status" value="1"/>
</dbReference>
<dbReference type="RefSeq" id="XP_021870757.1">
    <property type="nucleotide sequence ID" value="XM_022015932.1"/>
</dbReference>
<dbReference type="Gene3D" id="3.40.50.720">
    <property type="entry name" value="NAD(P)-binding Rossmann-like Domain"/>
    <property type="match status" value="1"/>
</dbReference>
<dbReference type="InParanoid" id="A0A1Y1UF94"/>
<evidence type="ECO:0000313" key="3">
    <source>
        <dbReference type="Proteomes" id="UP000193218"/>
    </source>
</evidence>
<evidence type="ECO:0008006" key="4">
    <source>
        <dbReference type="Google" id="ProtNLM"/>
    </source>
</evidence>
<feature type="compositionally biased region" description="Polar residues" evidence="1">
    <location>
        <begin position="720"/>
        <end position="741"/>
    </location>
</feature>
<feature type="compositionally biased region" description="Polar residues" evidence="1">
    <location>
        <begin position="210"/>
        <end position="219"/>
    </location>
</feature>
<name>A0A1Y1UF94_9TREE</name>
<dbReference type="GeneID" id="33557741"/>
<feature type="compositionally biased region" description="Low complexity" evidence="1">
    <location>
        <begin position="325"/>
        <end position="347"/>
    </location>
</feature>
<feature type="compositionally biased region" description="Polar residues" evidence="1">
    <location>
        <begin position="309"/>
        <end position="320"/>
    </location>
</feature>
<reference evidence="2 3" key="1">
    <citation type="submission" date="2017-03" db="EMBL/GenBank/DDBJ databases">
        <title>Widespread Adenine N6-methylation of Active Genes in Fungi.</title>
        <authorList>
            <consortium name="DOE Joint Genome Institute"/>
            <person name="Mondo S.J."/>
            <person name="Dannebaum R.O."/>
            <person name="Kuo R.C."/>
            <person name="Louie K.B."/>
            <person name="Bewick A.J."/>
            <person name="Labutti K."/>
            <person name="Haridas S."/>
            <person name="Kuo A."/>
            <person name="Salamov A."/>
            <person name="Ahrendt S.R."/>
            <person name="Lau R."/>
            <person name="Bowen B.P."/>
            <person name="Lipzen A."/>
            <person name="Sullivan W."/>
            <person name="Andreopoulos W.B."/>
            <person name="Clum A."/>
            <person name="Lindquist E."/>
            <person name="Daum C."/>
            <person name="Northen T.R."/>
            <person name="Ramamoorthy G."/>
            <person name="Schmitz R.J."/>
            <person name="Gryganskyi A."/>
            <person name="Culley D."/>
            <person name="Magnuson J."/>
            <person name="James T.Y."/>
            <person name="O'Malley M.A."/>
            <person name="Stajich J.E."/>
            <person name="Spatafora J.W."/>
            <person name="Visel A."/>
            <person name="Grigoriev I.V."/>
        </authorList>
    </citation>
    <scope>NUCLEOTIDE SEQUENCE [LARGE SCALE GENOMIC DNA]</scope>
    <source>
        <strain evidence="2 3">NRRL Y-17943</strain>
    </source>
</reference>
<feature type="compositionally biased region" description="Low complexity" evidence="1">
    <location>
        <begin position="524"/>
        <end position="536"/>
    </location>
</feature>
<dbReference type="OrthoDB" id="201656at2759"/>
<dbReference type="GO" id="GO:0005739">
    <property type="term" value="C:mitochondrion"/>
    <property type="evidence" value="ECO:0007669"/>
    <property type="project" value="TreeGrafter"/>
</dbReference>
<dbReference type="InterPro" id="IPR050700">
    <property type="entry name" value="YIM1/Zinc_Alcohol_DH_Fams"/>
</dbReference>
<feature type="compositionally biased region" description="Polar residues" evidence="1">
    <location>
        <begin position="356"/>
        <end position="369"/>
    </location>
</feature>
<dbReference type="InterPro" id="IPR011032">
    <property type="entry name" value="GroES-like_sf"/>
</dbReference>
<comment type="caution">
    <text evidence="2">The sequence shown here is derived from an EMBL/GenBank/DDBJ whole genome shotgun (WGS) entry which is preliminary data.</text>
</comment>
<protein>
    <recommendedName>
        <fullName evidence="4">Enoyl reductase (ER) domain-containing protein</fullName>
    </recommendedName>
</protein>
<dbReference type="PANTHER" id="PTHR11695">
    <property type="entry name" value="ALCOHOL DEHYDROGENASE RELATED"/>
    <property type="match status" value="1"/>
</dbReference>
<feature type="region of interest" description="Disordered" evidence="1">
    <location>
        <begin position="144"/>
        <end position="772"/>
    </location>
</feature>
<evidence type="ECO:0000313" key="2">
    <source>
        <dbReference type="EMBL" id="ORX36688.1"/>
    </source>
</evidence>
<dbReference type="EMBL" id="NBSH01000007">
    <property type="protein sequence ID" value="ORX36688.1"/>
    <property type="molecule type" value="Genomic_DNA"/>
</dbReference>
<feature type="compositionally biased region" description="Polar residues" evidence="1">
    <location>
        <begin position="172"/>
        <end position="185"/>
    </location>
</feature>
<dbReference type="AlphaFoldDB" id="A0A1Y1UF94"/>
<feature type="compositionally biased region" description="Basic and acidic residues" evidence="1">
    <location>
        <begin position="373"/>
        <end position="384"/>
    </location>
</feature>
<dbReference type="InterPro" id="IPR036291">
    <property type="entry name" value="NAD(P)-bd_dom_sf"/>
</dbReference>
<feature type="compositionally biased region" description="Pro residues" evidence="1">
    <location>
        <begin position="554"/>
        <end position="569"/>
    </location>
</feature>
<dbReference type="Proteomes" id="UP000193218">
    <property type="component" value="Unassembled WGS sequence"/>
</dbReference>
<feature type="region of interest" description="Disordered" evidence="1">
    <location>
        <begin position="851"/>
        <end position="881"/>
    </location>
</feature>